<evidence type="ECO:0000256" key="1">
    <source>
        <dbReference type="ARBA" id="ARBA00006890"/>
    </source>
</evidence>
<name>A0ABP8IPL1_9GAMM</name>
<dbReference type="NCBIfam" id="TIGR01099">
    <property type="entry name" value="galU"/>
    <property type="match status" value="1"/>
</dbReference>
<keyword evidence="5 8" id="KW-0548">Nucleotidyltransferase</keyword>
<dbReference type="PANTHER" id="PTHR43197:SF1">
    <property type="entry name" value="UTP--GLUCOSE-1-PHOSPHATE URIDYLYLTRANSFERASE"/>
    <property type="match status" value="1"/>
</dbReference>
<dbReference type="PANTHER" id="PTHR43197">
    <property type="entry name" value="UTP--GLUCOSE-1-PHOSPHATE URIDYLYLTRANSFERASE"/>
    <property type="match status" value="1"/>
</dbReference>
<evidence type="ECO:0000256" key="8">
    <source>
        <dbReference type="RuleBase" id="RU361259"/>
    </source>
</evidence>
<evidence type="ECO:0000256" key="6">
    <source>
        <dbReference type="ARBA" id="ARBA00037294"/>
    </source>
</evidence>
<dbReference type="SUPFAM" id="SSF53448">
    <property type="entry name" value="Nucleotide-diphospho-sugar transferases"/>
    <property type="match status" value="1"/>
</dbReference>
<evidence type="ECO:0000256" key="7">
    <source>
        <dbReference type="ARBA" id="ARBA00048128"/>
    </source>
</evidence>
<dbReference type="InterPro" id="IPR005771">
    <property type="entry name" value="GalU_uridylyltTrfase_bac/arc"/>
</dbReference>
<comment type="catalytic activity">
    <reaction evidence="7 8">
        <text>alpha-D-glucose 1-phosphate + UTP + H(+) = UDP-alpha-D-glucose + diphosphate</text>
        <dbReference type="Rhea" id="RHEA:19889"/>
        <dbReference type="ChEBI" id="CHEBI:15378"/>
        <dbReference type="ChEBI" id="CHEBI:33019"/>
        <dbReference type="ChEBI" id="CHEBI:46398"/>
        <dbReference type="ChEBI" id="CHEBI:58601"/>
        <dbReference type="ChEBI" id="CHEBI:58885"/>
        <dbReference type="EC" id="2.7.7.9"/>
    </reaction>
</comment>
<evidence type="ECO:0000313" key="11">
    <source>
        <dbReference type="Proteomes" id="UP001501011"/>
    </source>
</evidence>
<evidence type="ECO:0000313" key="10">
    <source>
        <dbReference type="EMBL" id="GAA4364711.1"/>
    </source>
</evidence>
<dbReference type="Pfam" id="PF00483">
    <property type="entry name" value="NTP_transferase"/>
    <property type="match status" value="1"/>
</dbReference>
<evidence type="ECO:0000256" key="2">
    <source>
        <dbReference type="ARBA" id="ARBA00012415"/>
    </source>
</evidence>
<accession>A0ABP8IPL1</accession>
<dbReference type="EMBL" id="BAABFV010000002">
    <property type="protein sequence ID" value="GAA4364711.1"/>
    <property type="molecule type" value="Genomic_DNA"/>
</dbReference>
<reference evidence="11" key="1">
    <citation type="journal article" date="2019" name="Int. J. Syst. Evol. Microbiol.">
        <title>The Global Catalogue of Microorganisms (GCM) 10K type strain sequencing project: providing services to taxonomists for standard genome sequencing and annotation.</title>
        <authorList>
            <consortium name="The Broad Institute Genomics Platform"/>
            <consortium name="The Broad Institute Genome Sequencing Center for Infectious Disease"/>
            <person name="Wu L."/>
            <person name="Ma J."/>
        </authorList>
    </citation>
    <scope>NUCLEOTIDE SEQUENCE [LARGE SCALE GENOMIC DNA]</scope>
    <source>
        <strain evidence="11">JCM 17728</strain>
    </source>
</reference>
<protein>
    <recommendedName>
        <fullName evidence="3 8">UTP--glucose-1-phosphate uridylyltransferase</fullName>
        <ecNumber evidence="2 8">2.7.7.9</ecNumber>
    </recommendedName>
    <alternativeName>
        <fullName evidence="8">UDP-glucose pyrophosphorylase</fullName>
    </alternativeName>
</protein>
<dbReference type="EC" id="2.7.7.9" evidence="2 8"/>
<comment type="function">
    <text evidence="6">May play a role in stationary phase survival.</text>
</comment>
<comment type="caution">
    <text evidence="10">The sequence shown here is derived from an EMBL/GenBank/DDBJ whole genome shotgun (WGS) entry which is preliminary data.</text>
</comment>
<dbReference type="InterPro" id="IPR005835">
    <property type="entry name" value="NTP_transferase_dom"/>
</dbReference>
<dbReference type="Gene3D" id="3.90.550.10">
    <property type="entry name" value="Spore Coat Polysaccharide Biosynthesis Protein SpsA, Chain A"/>
    <property type="match status" value="1"/>
</dbReference>
<evidence type="ECO:0000259" key="9">
    <source>
        <dbReference type="Pfam" id="PF00483"/>
    </source>
</evidence>
<dbReference type="GO" id="GO:0016779">
    <property type="term" value="F:nucleotidyltransferase activity"/>
    <property type="evidence" value="ECO:0007669"/>
    <property type="project" value="UniProtKB-KW"/>
</dbReference>
<evidence type="ECO:0000256" key="5">
    <source>
        <dbReference type="ARBA" id="ARBA00022695"/>
    </source>
</evidence>
<feature type="domain" description="Nucleotidyl transferase" evidence="9">
    <location>
        <begin position="11"/>
        <end position="278"/>
    </location>
</feature>
<comment type="similarity">
    <text evidence="1 8">Belongs to the UDPGP type 2 family.</text>
</comment>
<evidence type="ECO:0000256" key="3">
    <source>
        <dbReference type="ARBA" id="ARBA00019048"/>
    </source>
</evidence>
<organism evidence="10 11">
    <name type="scientific">Kangiella marina</name>
    <dbReference type="NCBI Taxonomy" id="1079178"/>
    <lineage>
        <taxon>Bacteria</taxon>
        <taxon>Pseudomonadati</taxon>
        <taxon>Pseudomonadota</taxon>
        <taxon>Gammaproteobacteria</taxon>
        <taxon>Kangiellales</taxon>
        <taxon>Kangiellaceae</taxon>
        <taxon>Kangiella</taxon>
    </lineage>
</organism>
<keyword evidence="4 8" id="KW-0808">Transferase</keyword>
<evidence type="ECO:0000256" key="4">
    <source>
        <dbReference type="ARBA" id="ARBA00022679"/>
    </source>
</evidence>
<dbReference type="Proteomes" id="UP001501011">
    <property type="component" value="Unassembled WGS sequence"/>
</dbReference>
<dbReference type="CDD" id="cd02541">
    <property type="entry name" value="UGPase_prokaryotic"/>
    <property type="match status" value="1"/>
</dbReference>
<gene>
    <name evidence="10" type="primary">galU</name>
    <name evidence="10" type="ORF">GCM10023151_21230</name>
</gene>
<sequence>MSRNQFNSMVAIIPVAGFGTRMLPASKSIPKEMLTLLDKPLIQYVVEEAYSAGIRKVVLVTHASKSSIENHFDTNFELEWQLEAKDKNEVLNSVRSVCPNDLNICAVRQSRGLGLGHAILCAQDIVGSNDFVVLLPDVLINHYLSNLAEENLAAMIKRFENTSVGQVMVEPVQDDDIEKYGIADLDGKSLLPGNSCVVSSFLEKPSKEQAPSNYAVVGRYVLPPSIWALLEKTKPGAGGEIQLTDAIDKLIETEKVEAFHITGKSHDCGNKTGYVSTFLEFAQLDPRF</sequence>
<proteinExistence type="inferred from homology"/>
<keyword evidence="11" id="KW-1185">Reference proteome</keyword>
<dbReference type="InterPro" id="IPR029044">
    <property type="entry name" value="Nucleotide-diphossugar_trans"/>
</dbReference>